<accession>M1E0X8</accession>
<keyword evidence="3" id="KW-1185">Reference proteome</keyword>
<feature type="compositionally biased region" description="Basic and acidic residues" evidence="1">
    <location>
        <begin position="120"/>
        <end position="160"/>
    </location>
</feature>
<sequence>MATLLQHVRPWMQRVIEESPTRVEQLMEQMMDCKVQAVHQLLDAFELRVLEQPAPSTNVSAFRKELASLRADLDILLARPETKPESAPTTLVDDTVLDALLGDDMPPPSSSHRAGKSPRSSRDSEDTLAERARKRERQQFEEARKAFIVDEETRQQRAREVGVGASSSVSTTDGAVRVVDITTEGVVTVDAGTTEGDPSVDLSGSGKSDPPAC</sequence>
<dbReference type="HOGENOM" id="CLU_028647_6_0_1"/>
<feature type="region of interest" description="Disordered" evidence="1">
    <location>
        <begin position="99"/>
        <end position="172"/>
    </location>
</feature>
<dbReference type="AlphaFoldDB" id="M1E0X8"/>
<dbReference type="PaxDb" id="4113-PGSC0003DMT400097576"/>
<evidence type="ECO:0000256" key="1">
    <source>
        <dbReference type="SAM" id="MobiDB-lite"/>
    </source>
</evidence>
<reference evidence="2" key="2">
    <citation type="submission" date="2015-06" db="UniProtKB">
        <authorList>
            <consortium name="EnsemblPlants"/>
        </authorList>
    </citation>
    <scope>IDENTIFICATION</scope>
    <source>
        <strain evidence="2">DM1-3 516 R44</strain>
    </source>
</reference>
<evidence type="ECO:0000313" key="2">
    <source>
        <dbReference type="EnsemblPlants" id="PGSC0003DMT400097576"/>
    </source>
</evidence>
<dbReference type="Proteomes" id="UP000011115">
    <property type="component" value="Unassembled WGS sequence"/>
</dbReference>
<protein>
    <submittedName>
        <fullName evidence="2">Integrase core domain containing protein</fullName>
    </submittedName>
</protein>
<feature type="region of interest" description="Disordered" evidence="1">
    <location>
        <begin position="189"/>
        <end position="213"/>
    </location>
</feature>
<proteinExistence type="predicted"/>
<name>M1E0X8_SOLTU</name>
<feature type="compositionally biased region" description="Low complexity" evidence="1">
    <location>
        <begin position="161"/>
        <end position="172"/>
    </location>
</feature>
<reference evidence="3" key="1">
    <citation type="journal article" date="2011" name="Nature">
        <title>Genome sequence and analysis of the tuber crop potato.</title>
        <authorList>
            <consortium name="The Potato Genome Sequencing Consortium"/>
        </authorList>
    </citation>
    <scope>NUCLEOTIDE SEQUENCE [LARGE SCALE GENOMIC DNA]</scope>
    <source>
        <strain evidence="3">cv. DM1-3 516 R44</strain>
    </source>
</reference>
<dbReference type="EnsemblPlants" id="PGSC0003DMT400097576">
    <property type="protein sequence ID" value="PGSC0003DMT400097576"/>
    <property type="gene ID" value="PGSC0003DMG400047147"/>
</dbReference>
<dbReference type="Gramene" id="PGSC0003DMT400097576">
    <property type="protein sequence ID" value="PGSC0003DMT400097576"/>
    <property type="gene ID" value="PGSC0003DMG400047147"/>
</dbReference>
<evidence type="ECO:0000313" key="3">
    <source>
        <dbReference type="Proteomes" id="UP000011115"/>
    </source>
</evidence>
<organism evidence="2 3">
    <name type="scientific">Solanum tuberosum</name>
    <name type="common">Potato</name>
    <dbReference type="NCBI Taxonomy" id="4113"/>
    <lineage>
        <taxon>Eukaryota</taxon>
        <taxon>Viridiplantae</taxon>
        <taxon>Streptophyta</taxon>
        <taxon>Embryophyta</taxon>
        <taxon>Tracheophyta</taxon>
        <taxon>Spermatophyta</taxon>
        <taxon>Magnoliopsida</taxon>
        <taxon>eudicotyledons</taxon>
        <taxon>Gunneridae</taxon>
        <taxon>Pentapetalae</taxon>
        <taxon>asterids</taxon>
        <taxon>lamiids</taxon>
        <taxon>Solanales</taxon>
        <taxon>Solanaceae</taxon>
        <taxon>Solanoideae</taxon>
        <taxon>Solaneae</taxon>
        <taxon>Solanum</taxon>
    </lineage>
</organism>
<dbReference type="InParanoid" id="M1E0X8"/>